<dbReference type="RefSeq" id="WP_166227074.1">
    <property type="nucleotide sequence ID" value="NZ_CP049989.1"/>
</dbReference>
<evidence type="ECO:0000256" key="1">
    <source>
        <dbReference type="SAM" id="MobiDB-lite"/>
    </source>
</evidence>
<dbReference type="KEGG" id="hcz:G9Q37_10105"/>
<evidence type="ECO:0000313" key="2">
    <source>
        <dbReference type="EMBL" id="QIM52472.1"/>
    </source>
</evidence>
<proteinExistence type="predicted"/>
<sequence length="570" mass="61878">MNVRSSTSGPPSNAQPLPSAAATRPAPLTRRERGDFQRACATLNARLDRANPLGRAAARPADPDDIASAFDLVRQVDHQRLTAYLGEHLVATLFARACEALMHTAHHNPWNAPLPVVEAFSTVQALLGDVRGPLCKHPIAQRALSDSLPFLLTQLGSTDLPLSATEVVGVFLGVRRVLINRALLSELPHAAPQRLQWALDDALPCLLQRLSPPLLAGLPSEAVQELIVTVQMLLDERHAGAFCTRDFHCALEVSLDNLLHRAGQTERSLTGPAEVSTAFRFLARIARSGFMACPDIERALRAARNALVERFDRADWARCDFACLRILSLGLLELRESRWLLGVDFTRMLNAIERRMPPPPDSPWPHPHRVALTGLQLTLLDTGATVCAPQAMRLLLARLADGLPDQLAWLERIQAPAAQDIEALCATAMLCRLVLQWPASMPDAVPGEAGSGVAALEPVLHRLANLAQQDWDAVCHTKAQNRALARFCIEVMHLRYRGPDDQAPRAAGGAPVPLSPVRAALDTVGLKTPEHDPMDLIDLNQAVHDPALTAARPAHRAQTAGSAYPAAWTA</sequence>
<protein>
    <submittedName>
        <fullName evidence="2">Uncharacterized protein</fullName>
    </submittedName>
</protein>
<name>A0A6G8IH08_9BURK</name>
<keyword evidence="3" id="KW-1185">Reference proteome</keyword>
<dbReference type="Proteomes" id="UP000503162">
    <property type="component" value="Chromosome"/>
</dbReference>
<feature type="compositionally biased region" description="Low complexity" evidence="1">
    <location>
        <begin position="16"/>
        <end position="28"/>
    </location>
</feature>
<dbReference type="AlphaFoldDB" id="A0A6G8IH08"/>
<gene>
    <name evidence="2" type="ORF">G9Q37_10105</name>
</gene>
<feature type="compositionally biased region" description="Polar residues" evidence="1">
    <location>
        <begin position="1"/>
        <end position="15"/>
    </location>
</feature>
<feature type="region of interest" description="Disordered" evidence="1">
    <location>
        <begin position="1"/>
        <end position="35"/>
    </location>
</feature>
<accession>A0A6G8IH08</accession>
<dbReference type="EMBL" id="CP049989">
    <property type="protein sequence ID" value="QIM52472.1"/>
    <property type="molecule type" value="Genomic_DNA"/>
</dbReference>
<evidence type="ECO:0000313" key="3">
    <source>
        <dbReference type="Proteomes" id="UP000503162"/>
    </source>
</evidence>
<reference evidence="2 3" key="1">
    <citation type="submission" date="2020-03" db="EMBL/GenBank/DDBJ databases">
        <title>Hydrogenophaga sp. nov. isolated from cyanobacterial mat.</title>
        <authorList>
            <person name="Thorat V."/>
            <person name="Kirdat K."/>
            <person name="Tiwarekar B."/>
            <person name="Costa E.D."/>
            <person name="Yadav A."/>
        </authorList>
    </citation>
    <scope>NUCLEOTIDE SEQUENCE [LARGE SCALE GENOMIC DNA]</scope>
    <source>
        <strain evidence="2 3">BA0156</strain>
    </source>
</reference>
<organism evidence="2 3">
    <name type="scientific">Hydrogenophaga crocea</name>
    <dbReference type="NCBI Taxonomy" id="2716225"/>
    <lineage>
        <taxon>Bacteria</taxon>
        <taxon>Pseudomonadati</taxon>
        <taxon>Pseudomonadota</taxon>
        <taxon>Betaproteobacteria</taxon>
        <taxon>Burkholderiales</taxon>
        <taxon>Comamonadaceae</taxon>
        <taxon>Hydrogenophaga</taxon>
    </lineage>
</organism>